<dbReference type="FunFam" id="1.10.630.10:FF:000042">
    <property type="entry name" value="Cytochrome P450"/>
    <property type="match status" value="1"/>
</dbReference>
<keyword evidence="17" id="KW-0812">Transmembrane</keyword>
<dbReference type="PRINTS" id="PR00463">
    <property type="entry name" value="EP450I"/>
</dbReference>
<keyword evidence="12 16" id="KW-0503">Monooxygenase</keyword>
<keyword evidence="8" id="KW-0256">Endoplasmic reticulum</keyword>
<comment type="cofactor">
    <cofactor evidence="1 15">
        <name>heme</name>
        <dbReference type="ChEBI" id="CHEBI:30413"/>
    </cofactor>
</comment>
<evidence type="ECO:0000256" key="2">
    <source>
        <dbReference type="ARBA" id="ARBA00004174"/>
    </source>
</evidence>
<dbReference type="InterPro" id="IPR001128">
    <property type="entry name" value="Cyt_P450"/>
</dbReference>
<name>A0A2Z6JI91_9NEOP</name>
<dbReference type="Pfam" id="PF00067">
    <property type="entry name" value="p450"/>
    <property type="match status" value="1"/>
</dbReference>
<evidence type="ECO:0000256" key="5">
    <source>
        <dbReference type="ARBA" id="ARBA00012109"/>
    </source>
</evidence>
<dbReference type="AlphaFoldDB" id="A0A2Z6JI91"/>
<organism evidence="18">
    <name type="scientific">Calephelis nemesis</name>
    <dbReference type="NCBI Taxonomy" id="2010996"/>
    <lineage>
        <taxon>Eukaryota</taxon>
        <taxon>Metazoa</taxon>
        <taxon>Ecdysozoa</taxon>
        <taxon>Arthropoda</taxon>
        <taxon>Hexapoda</taxon>
        <taxon>Insecta</taxon>
        <taxon>Pterygota</taxon>
        <taxon>Neoptera</taxon>
        <taxon>Endopterygota</taxon>
        <taxon>Lepidoptera</taxon>
        <taxon>Glossata</taxon>
        <taxon>Ditrysia</taxon>
        <taxon>Papilionoidea</taxon>
        <taxon>Riodinidae</taxon>
        <taxon>Riodininae</taxon>
        <taxon>Riodinini</taxon>
        <taxon>Calephelis</taxon>
    </lineage>
</organism>
<dbReference type="InterPro" id="IPR002401">
    <property type="entry name" value="Cyt_P450_E_grp-I"/>
</dbReference>
<comment type="subcellular location">
    <subcellularLocation>
        <location evidence="3">Endoplasmic reticulum membrane</location>
        <topology evidence="3">Peripheral membrane protein</topology>
    </subcellularLocation>
    <subcellularLocation>
        <location evidence="2">Microsome membrane</location>
        <topology evidence="2">Peripheral membrane protein</topology>
    </subcellularLocation>
</comment>
<evidence type="ECO:0000256" key="10">
    <source>
        <dbReference type="ARBA" id="ARBA00023002"/>
    </source>
</evidence>
<evidence type="ECO:0000256" key="12">
    <source>
        <dbReference type="ARBA" id="ARBA00023033"/>
    </source>
</evidence>
<feature type="transmembrane region" description="Helical" evidence="17">
    <location>
        <begin position="6"/>
        <end position="25"/>
    </location>
</feature>
<keyword evidence="7 15" id="KW-0479">Metal-binding</keyword>
<dbReference type="PROSITE" id="PS00086">
    <property type="entry name" value="CYTOCHROME_P450"/>
    <property type="match status" value="1"/>
</dbReference>
<dbReference type="InterPro" id="IPR036396">
    <property type="entry name" value="Cyt_P450_sf"/>
</dbReference>
<evidence type="ECO:0000256" key="17">
    <source>
        <dbReference type="SAM" id="Phobius"/>
    </source>
</evidence>
<feature type="binding site" description="axial binding residue" evidence="15">
    <location>
        <position position="447"/>
    </location>
    <ligand>
        <name>heme</name>
        <dbReference type="ChEBI" id="CHEBI:30413"/>
    </ligand>
    <ligandPart>
        <name>Fe</name>
        <dbReference type="ChEBI" id="CHEBI:18248"/>
    </ligandPart>
</feature>
<dbReference type="GO" id="GO:0005506">
    <property type="term" value="F:iron ion binding"/>
    <property type="evidence" value="ECO:0007669"/>
    <property type="project" value="InterPro"/>
</dbReference>
<evidence type="ECO:0000256" key="16">
    <source>
        <dbReference type="RuleBase" id="RU000461"/>
    </source>
</evidence>
<dbReference type="InterPro" id="IPR017972">
    <property type="entry name" value="Cyt_P450_CS"/>
</dbReference>
<feature type="transmembrane region" description="Helical" evidence="17">
    <location>
        <begin position="217"/>
        <end position="236"/>
    </location>
</feature>
<keyword evidence="11 15" id="KW-0408">Iron</keyword>
<evidence type="ECO:0000256" key="14">
    <source>
        <dbReference type="ARBA" id="ARBA00047827"/>
    </source>
</evidence>
<comment type="catalytic activity">
    <reaction evidence="14">
        <text>an organic molecule + reduced [NADPH--hemoprotein reductase] + O2 = an alcohol + oxidized [NADPH--hemoprotein reductase] + H2O + H(+)</text>
        <dbReference type="Rhea" id="RHEA:17149"/>
        <dbReference type="Rhea" id="RHEA-COMP:11964"/>
        <dbReference type="Rhea" id="RHEA-COMP:11965"/>
        <dbReference type="ChEBI" id="CHEBI:15377"/>
        <dbReference type="ChEBI" id="CHEBI:15378"/>
        <dbReference type="ChEBI" id="CHEBI:15379"/>
        <dbReference type="ChEBI" id="CHEBI:30879"/>
        <dbReference type="ChEBI" id="CHEBI:57618"/>
        <dbReference type="ChEBI" id="CHEBI:58210"/>
        <dbReference type="ChEBI" id="CHEBI:142491"/>
        <dbReference type="EC" id="1.14.14.1"/>
    </reaction>
</comment>
<accession>A0A2Z6JI91</accession>
<keyword evidence="13 17" id="KW-0472">Membrane</keyword>
<dbReference type="SUPFAM" id="SSF48264">
    <property type="entry name" value="Cytochrome P450"/>
    <property type="match status" value="1"/>
</dbReference>
<evidence type="ECO:0000313" key="18">
    <source>
        <dbReference type="EMBL" id="DAB41797.1"/>
    </source>
</evidence>
<dbReference type="GO" id="GO:0016712">
    <property type="term" value="F:oxidoreductase activity, acting on paired donors, with incorporation or reduction of molecular oxygen, reduced flavin or flavoprotein as one donor, and incorporation of one atom of oxygen"/>
    <property type="evidence" value="ECO:0007669"/>
    <property type="project" value="UniProtKB-EC"/>
</dbReference>
<evidence type="ECO:0000256" key="9">
    <source>
        <dbReference type="ARBA" id="ARBA00022848"/>
    </source>
</evidence>
<dbReference type="InterPro" id="IPR050476">
    <property type="entry name" value="Insect_CytP450_Detox"/>
</dbReference>
<comment type="similarity">
    <text evidence="4 16">Belongs to the cytochrome P450 family.</text>
</comment>
<evidence type="ECO:0000256" key="6">
    <source>
        <dbReference type="ARBA" id="ARBA00022617"/>
    </source>
</evidence>
<evidence type="ECO:0000256" key="7">
    <source>
        <dbReference type="ARBA" id="ARBA00022723"/>
    </source>
</evidence>
<evidence type="ECO:0000256" key="11">
    <source>
        <dbReference type="ARBA" id="ARBA00023004"/>
    </source>
</evidence>
<gene>
    <name evidence="18" type="primary">CYP332A44</name>
</gene>
<dbReference type="PRINTS" id="PR00385">
    <property type="entry name" value="P450"/>
</dbReference>
<evidence type="ECO:0000256" key="4">
    <source>
        <dbReference type="ARBA" id="ARBA00010617"/>
    </source>
</evidence>
<dbReference type="EMBL" id="BK010514">
    <property type="protein sequence ID" value="DAB41797.1"/>
    <property type="molecule type" value="mRNA"/>
</dbReference>
<dbReference type="CDD" id="cd11056">
    <property type="entry name" value="CYP6-like"/>
    <property type="match status" value="1"/>
</dbReference>
<evidence type="ECO:0000256" key="1">
    <source>
        <dbReference type="ARBA" id="ARBA00001971"/>
    </source>
</evidence>
<keyword evidence="6 15" id="KW-0349">Heme</keyword>
<dbReference type="GO" id="GO:0005789">
    <property type="term" value="C:endoplasmic reticulum membrane"/>
    <property type="evidence" value="ECO:0007669"/>
    <property type="project" value="UniProtKB-SubCell"/>
</dbReference>
<reference evidence="18" key="1">
    <citation type="journal article" date="2018" name="J. Mol. Evol.">
        <title>Evolution of the Biosynthetic Pathway for Cyanogenic Glucosides in Lepidoptera.</title>
        <authorList>
            <person name="Zagrobelny M."/>
            <person name="Jensen M.K."/>
            <person name="Vogel H."/>
            <person name="Feyereisen R."/>
            <person name="Bak S."/>
        </authorList>
    </citation>
    <scope>NUCLEOTIDE SEQUENCE</scope>
</reference>
<keyword evidence="17" id="KW-1133">Transmembrane helix</keyword>
<keyword evidence="10 16" id="KW-0560">Oxidoreductase</keyword>
<protein>
    <recommendedName>
        <fullName evidence="5">unspecific monooxygenase</fullName>
        <ecNumber evidence="5">1.14.14.1</ecNumber>
    </recommendedName>
</protein>
<evidence type="ECO:0000256" key="15">
    <source>
        <dbReference type="PIRSR" id="PIRSR602401-1"/>
    </source>
</evidence>
<dbReference type="Gene3D" id="1.10.630.10">
    <property type="entry name" value="Cytochrome P450"/>
    <property type="match status" value="1"/>
</dbReference>
<dbReference type="PANTHER" id="PTHR24292:SF45">
    <property type="entry name" value="CYTOCHROME P450 6G1-RELATED"/>
    <property type="match status" value="1"/>
</dbReference>
<proteinExistence type="evidence at transcript level"/>
<dbReference type="GO" id="GO:0020037">
    <property type="term" value="F:heme binding"/>
    <property type="evidence" value="ECO:0007669"/>
    <property type="project" value="InterPro"/>
</dbReference>
<evidence type="ECO:0000256" key="3">
    <source>
        <dbReference type="ARBA" id="ARBA00004406"/>
    </source>
</evidence>
<sequence length="500" mass="58356">MLNTILTWLFWIVVSCVLLICAYGYKSYGYWKRRGVPYEKPFFIFGNLGFVMRKSVWDYCYEFKDRHPRDYTGIFLGFKPALMVQTPELARRILTKDYEYFQDRFLYSGFSDPLGSLNLFTVKNPIWKNMRHELSPMFTALRLKSITELMNQNAVQLVDKIKRDYIDKKEDVNLKELFSMYTSDTVAYSVFGIRVSVLNDQPSPLWFITSNMVKWTFWRGLEFTLIFLMPAVATFLRLKFFSEAASDYIKKMFYNIANERKQMGQSNDKDLVNHLLKLKENLRLPADSSSQLADDLMLAQAAVFILGSIETSSTVLSYCLHELAYHPDEQQLLYEEVKAAKSKLGKEVLQYDDLMELKYLTACMNETMRKHTPVAYLDRICNQDYKLNDDLTIEKGVPVFVNVLALHYDERNFPEPTKWRPERFLYQPESDNLQYTFLPFGEGPRFCIGKRYGMMQIRAALAQLIVKYKLEPALPYPLGNDPYAVILAPADGGKIKFVPR</sequence>
<dbReference type="PANTHER" id="PTHR24292">
    <property type="entry name" value="CYTOCHROME P450"/>
    <property type="match status" value="1"/>
</dbReference>
<evidence type="ECO:0000256" key="8">
    <source>
        <dbReference type="ARBA" id="ARBA00022824"/>
    </source>
</evidence>
<keyword evidence="9" id="KW-0492">Microsome</keyword>
<dbReference type="EC" id="1.14.14.1" evidence="5"/>
<evidence type="ECO:0000256" key="13">
    <source>
        <dbReference type="ARBA" id="ARBA00023136"/>
    </source>
</evidence>